<protein>
    <recommendedName>
        <fullName evidence="3">Methyltransferase type 11 domain-containing protein</fullName>
    </recommendedName>
</protein>
<dbReference type="Gene3D" id="3.40.50.150">
    <property type="entry name" value="Vaccinia Virus protein VP39"/>
    <property type="match status" value="1"/>
</dbReference>
<dbReference type="SUPFAM" id="SSF53335">
    <property type="entry name" value="S-adenosyl-L-methionine-dependent methyltransferases"/>
    <property type="match status" value="1"/>
</dbReference>
<dbReference type="InterPro" id="IPR029063">
    <property type="entry name" value="SAM-dependent_MTases_sf"/>
</dbReference>
<accession>X1R175</accession>
<name>X1R175_9ZZZZ</name>
<feature type="transmembrane region" description="Helical" evidence="1">
    <location>
        <begin position="65"/>
        <end position="83"/>
    </location>
</feature>
<evidence type="ECO:0008006" key="3">
    <source>
        <dbReference type="Google" id="ProtNLM"/>
    </source>
</evidence>
<proteinExistence type="predicted"/>
<evidence type="ECO:0000256" key="1">
    <source>
        <dbReference type="SAM" id="Phobius"/>
    </source>
</evidence>
<reference evidence="2" key="1">
    <citation type="journal article" date="2014" name="Front. Microbiol.">
        <title>High frequency of phylogenetically diverse reductive dehalogenase-homologous genes in deep subseafloor sedimentary metagenomes.</title>
        <authorList>
            <person name="Kawai M."/>
            <person name="Futagami T."/>
            <person name="Toyoda A."/>
            <person name="Takaki Y."/>
            <person name="Nishi S."/>
            <person name="Hori S."/>
            <person name="Arai W."/>
            <person name="Tsubouchi T."/>
            <person name="Morono Y."/>
            <person name="Uchiyama I."/>
            <person name="Ito T."/>
            <person name="Fujiyama A."/>
            <person name="Inagaki F."/>
            <person name="Takami H."/>
        </authorList>
    </citation>
    <scope>NUCLEOTIDE SEQUENCE</scope>
    <source>
        <strain evidence="2">Expedition CK06-06</strain>
    </source>
</reference>
<keyword evidence="1" id="KW-1133">Transmembrane helix</keyword>
<gene>
    <name evidence="2" type="ORF">S12H4_20307</name>
</gene>
<sequence>SNGLVFITIPNADTSWKKLQKKVGLNYFADPDHKIEYSLVEIKKVLKQTGFRIISLKPVVYDTPWVGIFDIIGGFSLSLYSKIAMMKKRKVQHNFKESTGFRITMAKLLVNSDKLNSL</sequence>
<keyword evidence="1" id="KW-0472">Membrane</keyword>
<evidence type="ECO:0000313" key="2">
    <source>
        <dbReference type="EMBL" id="GAI74512.1"/>
    </source>
</evidence>
<feature type="non-terminal residue" evidence="2">
    <location>
        <position position="1"/>
    </location>
</feature>
<comment type="caution">
    <text evidence="2">The sequence shown here is derived from an EMBL/GenBank/DDBJ whole genome shotgun (WGS) entry which is preliminary data.</text>
</comment>
<organism evidence="2">
    <name type="scientific">marine sediment metagenome</name>
    <dbReference type="NCBI Taxonomy" id="412755"/>
    <lineage>
        <taxon>unclassified sequences</taxon>
        <taxon>metagenomes</taxon>
        <taxon>ecological metagenomes</taxon>
    </lineage>
</organism>
<keyword evidence="1" id="KW-0812">Transmembrane</keyword>
<dbReference type="EMBL" id="BARW01010278">
    <property type="protein sequence ID" value="GAI74512.1"/>
    <property type="molecule type" value="Genomic_DNA"/>
</dbReference>
<dbReference type="AlphaFoldDB" id="X1R175"/>